<sequence>MFSKACQHGIKAVIYIATQSLEGNRVKIGDVSENTGTPEAFTAKILGTLNKYDIVRSVKGPYGGFEIDVNRMKQLNVSDIVFAIDGDSIYNGCALGLSECNPMEPCPMHENFVKVRGRLKTMLQTTTIYDLATKLKSGISILIR</sequence>
<dbReference type="EMBL" id="JACNYL010000002">
    <property type="protein sequence ID" value="MBD1422134.1"/>
    <property type="molecule type" value="Genomic_DNA"/>
</dbReference>
<dbReference type="InterPro" id="IPR036388">
    <property type="entry name" value="WH-like_DNA-bd_sf"/>
</dbReference>
<evidence type="ECO:0000313" key="1">
    <source>
        <dbReference type="EMBL" id="MBD1422134.1"/>
    </source>
</evidence>
<organism evidence="1 2">
    <name type="scientific">Sphingobacterium chuzhouense</name>
    <dbReference type="NCBI Taxonomy" id="1742264"/>
    <lineage>
        <taxon>Bacteria</taxon>
        <taxon>Pseudomonadati</taxon>
        <taxon>Bacteroidota</taxon>
        <taxon>Sphingobacteriia</taxon>
        <taxon>Sphingobacteriales</taxon>
        <taxon>Sphingobacteriaceae</taxon>
        <taxon>Sphingobacterium</taxon>
    </lineage>
</organism>
<keyword evidence="2" id="KW-1185">Reference proteome</keyword>
<dbReference type="Pfam" id="PF02082">
    <property type="entry name" value="Rrf2"/>
    <property type="match status" value="1"/>
</dbReference>
<protein>
    <submittedName>
        <fullName evidence="1">Rrf2 family transcriptional regulator</fullName>
    </submittedName>
</protein>
<proteinExistence type="predicted"/>
<dbReference type="PANTHER" id="PTHR33221:SF13">
    <property type="entry name" value="TRANSCRIPTIONAL REGULATOR-RELATED"/>
    <property type="match status" value="1"/>
</dbReference>
<dbReference type="PROSITE" id="PS51197">
    <property type="entry name" value="HTH_RRF2_2"/>
    <property type="match status" value="1"/>
</dbReference>
<accession>A0ABR7XTY4</accession>
<dbReference type="RefSeq" id="WP_190313828.1">
    <property type="nucleotide sequence ID" value="NZ_JACNYL010000002.1"/>
</dbReference>
<comment type="caution">
    <text evidence="1">The sequence shown here is derived from an EMBL/GenBank/DDBJ whole genome shotgun (WGS) entry which is preliminary data.</text>
</comment>
<dbReference type="PANTHER" id="PTHR33221">
    <property type="entry name" value="WINGED HELIX-TURN-HELIX TRANSCRIPTIONAL REGULATOR, RRF2 FAMILY"/>
    <property type="match status" value="1"/>
</dbReference>
<dbReference type="Proteomes" id="UP000651112">
    <property type="component" value="Unassembled WGS sequence"/>
</dbReference>
<dbReference type="Gene3D" id="1.10.10.10">
    <property type="entry name" value="Winged helix-like DNA-binding domain superfamily/Winged helix DNA-binding domain"/>
    <property type="match status" value="1"/>
</dbReference>
<dbReference type="InterPro" id="IPR036390">
    <property type="entry name" value="WH_DNA-bd_sf"/>
</dbReference>
<dbReference type="SUPFAM" id="SSF46785">
    <property type="entry name" value="Winged helix' DNA-binding domain"/>
    <property type="match status" value="1"/>
</dbReference>
<reference evidence="1 2" key="1">
    <citation type="submission" date="2020-08" db="EMBL/GenBank/DDBJ databases">
        <title>Sphingobacterium sp. DN00404 isolated from aquaculture water.</title>
        <authorList>
            <person name="Zhang M."/>
        </authorList>
    </citation>
    <scope>NUCLEOTIDE SEQUENCE [LARGE SCALE GENOMIC DNA]</scope>
    <source>
        <strain evidence="1 2">KCTC 42746</strain>
    </source>
</reference>
<dbReference type="InterPro" id="IPR000944">
    <property type="entry name" value="Tscrpt_reg_Rrf2"/>
</dbReference>
<name>A0ABR7XTY4_9SPHI</name>
<gene>
    <name evidence="1" type="ORF">H8B21_11180</name>
</gene>
<dbReference type="NCBIfam" id="TIGR00738">
    <property type="entry name" value="rrf2_super"/>
    <property type="match status" value="1"/>
</dbReference>
<evidence type="ECO:0000313" key="2">
    <source>
        <dbReference type="Proteomes" id="UP000651112"/>
    </source>
</evidence>